<evidence type="ECO:0000256" key="15">
    <source>
        <dbReference type="ARBA" id="ARBA00023242"/>
    </source>
</evidence>
<evidence type="ECO:0000256" key="1">
    <source>
        <dbReference type="ARBA" id="ARBA00004123"/>
    </source>
</evidence>
<evidence type="ECO:0000256" key="21">
    <source>
        <dbReference type="ARBA" id="ARBA00047811"/>
    </source>
</evidence>
<keyword evidence="15" id="KW-0539">Nucleus</keyword>
<keyword evidence="10" id="KW-0808">Transferase</keyword>
<evidence type="ECO:0000256" key="16">
    <source>
        <dbReference type="ARBA" id="ARBA00023273"/>
    </source>
</evidence>
<dbReference type="Gene3D" id="3.30.200.20">
    <property type="entry name" value="Phosphorylase Kinase, domain 1"/>
    <property type="match status" value="1"/>
</dbReference>
<evidence type="ECO:0000256" key="24">
    <source>
        <dbReference type="RuleBase" id="RU000304"/>
    </source>
</evidence>
<evidence type="ECO:0000256" key="13">
    <source>
        <dbReference type="ARBA" id="ARBA00022840"/>
    </source>
</evidence>
<keyword evidence="14" id="KW-0969">Cilium</keyword>
<dbReference type="EnsemblMetazoa" id="AALFPA23_006322.R8202">
    <property type="protein sequence ID" value="AALFPA23_006322.P8202"/>
    <property type="gene ID" value="AALFPA23_006322"/>
</dbReference>
<comment type="similarity">
    <text evidence="4">Belongs to the protein kinase superfamily. CMGC Ser/Thr protein kinase family. CDC2/CDKX subfamily.</text>
</comment>
<evidence type="ECO:0000256" key="14">
    <source>
        <dbReference type="ARBA" id="ARBA00023069"/>
    </source>
</evidence>
<dbReference type="InterPro" id="IPR008271">
    <property type="entry name" value="Ser/Thr_kinase_AS"/>
</dbReference>
<proteinExistence type="inferred from homology"/>
<evidence type="ECO:0000256" key="12">
    <source>
        <dbReference type="ARBA" id="ARBA00022777"/>
    </source>
</evidence>
<evidence type="ECO:0000256" key="8">
    <source>
        <dbReference type="ARBA" id="ARBA00022527"/>
    </source>
</evidence>
<evidence type="ECO:0000256" key="19">
    <source>
        <dbReference type="ARBA" id="ARBA00035720"/>
    </source>
</evidence>
<feature type="binding site" evidence="23">
    <location>
        <position position="85"/>
    </location>
    <ligand>
        <name>ATP</name>
        <dbReference type="ChEBI" id="CHEBI:30616"/>
    </ligand>
</feature>
<dbReference type="InterPro" id="IPR048002">
    <property type="entry name" value="CDK20-like_STKc"/>
</dbReference>
<evidence type="ECO:0000256" key="10">
    <source>
        <dbReference type="ARBA" id="ARBA00022679"/>
    </source>
</evidence>
<keyword evidence="13 23" id="KW-0067">ATP-binding</keyword>
<name>A0ABM1Y6V9_AEDAL</name>
<evidence type="ECO:0000256" key="18">
    <source>
        <dbReference type="ARBA" id="ARBA00035711"/>
    </source>
</evidence>
<dbReference type="PROSITE" id="PS00108">
    <property type="entry name" value="PROTEIN_KINASE_ST"/>
    <property type="match status" value="1"/>
</dbReference>
<dbReference type="SMART" id="SM00220">
    <property type="entry name" value="S_TKc"/>
    <property type="match status" value="1"/>
</dbReference>
<evidence type="ECO:0000259" key="25">
    <source>
        <dbReference type="PROSITE" id="PS50011"/>
    </source>
</evidence>
<comment type="catalytic activity">
    <reaction evidence="21">
        <text>L-threonyl-[protein] + ATP = O-phospho-L-threonyl-[protein] + ADP + H(+)</text>
        <dbReference type="Rhea" id="RHEA:46608"/>
        <dbReference type="Rhea" id="RHEA-COMP:11060"/>
        <dbReference type="Rhea" id="RHEA-COMP:11605"/>
        <dbReference type="ChEBI" id="CHEBI:15378"/>
        <dbReference type="ChEBI" id="CHEBI:30013"/>
        <dbReference type="ChEBI" id="CHEBI:30616"/>
        <dbReference type="ChEBI" id="CHEBI:61977"/>
        <dbReference type="ChEBI" id="CHEBI:456216"/>
        <dbReference type="EC" id="2.7.11.22"/>
    </reaction>
</comment>
<evidence type="ECO:0000313" key="27">
    <source>
        <dbReference type="Proteomes" id="UP000069940"/>
    </source>
</evidence>
<evidence type="ECO:0000256" key="2">
    <source>
        <dbReference type="ARBA" id="ARBA00004138"/>
    </source>
</evidence>
<dbReference type="PANTHER" id="PTHR24056:SF171">
    <property type="entry name" value="CYCLIN-DEPENDENT KINASE 20"/>
    <property type="match status" value="1"/>
</dbReference>
<reference evidence="27" key="1">
    <citation type="journal article" date="2015" name="Proc. Natl. Acad. Sci. U.S.A.">
        <title>Genome sequence of the Asian Tiger mosquito, Aedes albopictus, reveals insights into its biology, genetics, and evolution.</title>
        <authorList>
            <person name="Chen X.G."/>
            <person name="Jiang X."/>
            <person name="Gu J."/>
            <person name="Xu M."/>
            <person name="Wu Y."/>
            <person name="Deng Y."/>
            <person name="Zhang C."/>
            <person name="Bonizzoni M."/>
            <person name="Dermauw W."/>
            <person name="Vontas J."/>
            <person name="Armbruster P."/>
            <person name="Huang X."/>
            <person name="Yang Y."/>
            <person name="Zhang H."/>
            <person name="He W."/>
            <person name="Peng H."/>
            <person name="Liu Y."/>
            <person name="Wu K."/>
            <person name="Chen J."/>
            <person name="Lirakis M."/>
            <person name="Topalis P."/>
            <person name="Van Leeuwen T."/>
            <person name="Hall A.B."/>
            <person name="Jiang X."/>
            <person name="Thorpe C."/>
            <person name="Mueller R.L."/>
            <person name="Sun C."/>
            <person name="Waterhouse R.M."/>
            <person name="Yan G."/>
            <person name="Tu Z.J."/>
            <person name="Fang X."/>
            <person name="James A.A."/>
        </authorList>
    </citation>
    <scope>NUCLEOTIDE SEQUENCE [LARGE SCALE GENOMIC DNA]</scope>
    <source>
        <strain evidence="27">Foshan</strain>
    </source>
</reference>
<dbReference type="PROSITE" id="PS50011">
    <property type="entry name" value="PROTEIN_KINASE_DOM"/>
    <property type="match status" value="1"/>
</dbReference>
<feature type="domain" description="Protein kinase" evidence="25">
    <location>
        <begin position="54"/>
        <end position="340"/>
    </location>
</feature>
<keyword evidence="9" id="KW-0132">Cell division</keyword>
<keyword evidence="7" id="KW-0963">Cytoplasm</keyword>
<keyword evidence="27" id="KW-1185">Reference proteome</keyword>
<keyword evidence="11 23" id="KW-0547">Nucleotide-binding</keyword>
<keyword evidence="8 24" id="KW-0723">Serine/threonine-protein kinase</keyword>
<keyword evidence="6" id="KW-0217">Developmental protein</keyword>
<protein>
    <recommendedName>
        <fullName evidence="18">Cyclin-dependent kinase 20</fullName>
        <ecNumber evidence="5">2.7.11.22</ecNumber>
    </recommendedName>
    <alternativeName>
        <fullName evidence="19">Cell cycle-related kinase</fullName>
    </alternativeName>
    <alternativeName>
        <fullName evidence="20">Cell division protein kinase 20</fullName>
    </alternativeName>
</protein>
<keyword evidence="16" id="KW-0966">Cell projection</keyword>
<evidence type="ECO:0000256" key="23">
    <source>
        <dbReference type="PROSITE-ProRule" id="PRU10141"/>
    </source>
</evidence>
<dbReference type="SUPFAM" id="SSF56112">
    <property type="entry name" value="Protein kinase-like (PK-like)"/>
    <property type="match status" value="1"/>
</dbReference>
<evidence type="ECO:0000256" key="4">
    <source>
        <dbReference type="ARBA" id="ARBA00006485"/>
    </source>
</evidence>
<dbReference type="PROSITE" id="PS00107">
    <property type="entry name" value="PROTEIN_KINASE_ATP"/>
    <property type="match status" value="1"/>
</dbReference>
<dbReference type="RefSeq" id="XP_029730124.1">
    <property type="nucleotide sequence ID" value="XM_029874264.2"/>
</dbReference>
<dbReference type="CDD" id="cd07832">
    <property type="entry name" value="STKc_CCRK"/>
    <property type="match status" value="1"/>
</dbReference>
<comment type="subcellular location">
    <subcellularLocation>
        <location evidence="2">Cell projection</location>
        <location evidence="2">Cilium</location>
    </subcellularLocation>
    <subcellularLocation>
        <location evidence="3">Cytoplasm</location>
    </subcellularLocation>
    <subcellularLocation>
        <location evidence="1">Nucleus</location>
    </subcellularLocation>
</comment>
<evidence type="ECO:0000313" key="26">
    <source>
        <dbReference type="EnsemblMetazoa" id="AALFPA23_006322.P8202"/>
    </source>
</evidence>
<evidence type="ECO:0000256" key="22">
    <source>
        <dbReference type="ARBA" id="ARBA00048367"/>
    </source>
</evidence>
<reference evidence="26" key="2">
    <citation type="submission" date="2025-05" db="UniProtKB">
        <authorList>
            <consortium name="EnsemblMetazoa"/>
        </authorList>
    </citation>
    <scope>IDENTIFICATION</scope>
    <source>
        <strain evidence="26">Foshan</strain>
    </source>
</reference>
<organism evidence="26 27">
    <name type="scientific">Aedes albopictus</name>
    <name type="common">Asian tiger mosquito</name>
    <name type="synonym">Stegomyia albopicta</name>
    <dbReference type="NCBI Taxonomy" id="7160"/>
    <lineage>
        <taxon>Eukaryota</taxon>
        <taxon>Metazoa</taxon>
        <taxon>Ecdysozoa</taxon>
        <taxon>Arthropoda</taxon>
        <taxon>Hexapoda</taxon>
        <taxon>Insecta</taxon>
        <taxon>Pterygota</taxon>
        <taxon>Neoptera</taxon>
        <taxon>Endopterygota</taxon>
        <taxon>Diptera</taxon>
        <taxon>Nematocera</taxon>
        <taxon>Culicoidea</taxon>
        <taxon>Culicidae</taxon>
        <taxon>Culicinae</taxon>
        <taxon>Aedini</taxon>
        <taxon>Aedes</taxon>
        <taxon>Stegomyia</taxon>
    </lineage>
</organism>
<evidence type="ECO:0000256" key="17">
    <source>
        <dbReference type="ARBA" id="ARBA00023306"/>
    </source>
</evidence>
<dbReference type="EC" id="2.7.11.22" evidence="5"/>
<sequence>MVHPQALDTISIHFGLFFGPFAKLLDEIKFSRIIFREKNRRSDNGMDDYMPPRYQLLGRIGEGVHGVVVKARDLSNDDKIVAIKKLTLRTKHGWISPNTIREIKVLQNSQCENILSLLDMYPDLSGISLVFEYMPYTLYSKMKDEEHPLSRHEIRRYMAMLLNGLKYLHELKIMHRDIKPANLLIDKHDVLKICDFGLARLFNDQDPSKVYSPQVATRWYRAPEILWGCQTYGPSIDMWAAGCVFAEMLRGVPLFSGATDIEQLALVVRTLGTPILKEWPEVRSLPDYNKIRFPNAKGERWEDIFPSFTTKHEIGLVDGLVTYNPSRRLTAEEAMHQPYFTDGDES</sequence>
<dbReference type="InterPro" id="IPR050108">
    <property type="entry name" value="CDK"/>
</dbReference>
<evidence type="ECO:0000256" key="20">
    <source>
        <dbReference type="ARBA" id="ARBA00035723"/>
    </source>
</evidence>
<keyword evidence="17" id="KW-0131">Cell cycle</keyword>
<evidence type="ECO:0000256" key="6">
    <source>
        <dbReference type="ARBA" id="ARBA00022473"/>
    </source>
</evidence>
<dbReference type="InterPro" id="IPR011009">
    <property type="entry name" value="Kinase-like_dom_sf"/>
</dbReference>
<dbReference type="Proteomes" id="UP000069940">
    <property type="component" value="Unassembled WGS sequence"/>
</dbReference>
<accession>A0ABM1Y6V9</accession>
<comment type="catalytic activity">
    <reaction evidence="22">
        <text>L-seryl-[protein] + ATP = O-phospho-L-seryl-[protein] + ADP + H(+)</text>
        <dbReference type="Rhea" id="RHEA:17989"/>
        <dbReference type="Rhea" id="RHEA-COMP:9863"/>
        <dbReference type="Rhea" id="RHEA-COMP:11604"/>
        <dbReference type="ChEBI" id="CHEBI:15378"/>
        <dbReference type="ChEBI" id="CHEBI:29999"/>
        <dbReference type="ChEBI" id="CHEBI:30616"/>
        <dbReference type="ChEBI" id="CHEBI:83421"/>
        <dbReference type="ChEBI" id="CHEBI:456216"/>
        <dbReference type="EC" id="2.7.11.22"/>
    </reaction>
</comment>
<evidence type="ECO:0000256" key="7">
    <source>
        <dbReference type="ARBA" id="ARBA00022490"/>
    </source>
</evidence>
<dbReference type="Gene3D" id="1.10.510.10">
    <property type="entry name" value="Transferase(Phosphotransferase) domain 1"/>
    <property type="match status" value="1"/>
</dbReference>
<dbReference type="InterPro" id="IPR000719">
    <property type="entry name" value="Prot_kinase_dom"/>
</dbReference>
<evidence type="ECO:0000256" key="11">
    <source>
        <dbReference type="ARBA" id="ARBA00022741"/>
    </source>
</evidence>
<evidence type="ECO:0000256" key="5">
    <source>
        <dbReference type="ARBA" id="ARBA00012425"/>
    </source>
</evidence>
<evidence type="ECO:0000256" key="3">
    <source>
        <dbReference type="ARBA" id="ARBA00004496"/>
    </source>
</evidence>
<keyword evidence="12" id="KW-0418">Kinase</keyword>
<dbReference type="PANTHER" id="PTHR24056">
    <property type="entry name" value="CELL DIVISION PROTEIN KINASE"/>
    <property type="match status" value="1"/>
</dbReference>
<evidence type="ECO:0000256" key="9">
    <source>
        <dbReference type="ARBA" id="ARBA00022618"/>
    </source>
</evidence>
<dbReference type="InterPro" id="IPR017441">
    <property type="entry name" value="Protein_kinase_ATP_BS"/>
</dbReference>
<dbReference type="Pfam" id="PF00069">
    <property type="entry name" value="Pkinase"/>
    <property type="match status" value="1"/>
</dbReference>
<dbReference type="GeneID" id="109416376"/>